<dbReference type="EMBL" id="DVGD01000160">
    <property type="protein sequence ID" value="HIR09787.1"/>
    <property type="molecule type" value="Genomic_DNA"/>
</dbReference>
<evidence type="ECO:0000256" key="1">
    <source>
        <dbReference type="ARBA" id="ARBA00023015"/>
    </source>
</evidence>
<feature type="domain" description="HTH araC/xylS-type" evidence="4">
    <location>
        <begin position="180"/>
        <end position="278"/>
    </location>
</feature>
<evidence type="ECO:0000259" key="4">
    <source>
        <dbReference type="PROSITE" id="PS01124"/>
    </source>
</evidence>
<dbReference type="InterPro" id="IPR018060">
    <property type="entry name" value="HTH_AraC"/>
</dbReference>
<gene>
    <name evidence="5" type="ORF">IAA70_05225</name>
</gene>
<comment type="caution">
    <text evidence="5">The sequence shown here is derived from an EMBL/GenBank/DDBJ whole genome shotgun (WGS) entry which is preliminary data.</text>
</comment>
<sequence length="290" mass="32041">MCLLELWTGVQVWTIDFHVPQLPIRPTGDYHYLKLNFCTGGRCEVPLPAGYIYIDQGTLSVDVNPPVGVMLCPGGCYQGLEMAVDLEMCGGNVALLDYGIDLSTAPARLANRSGSFLSKVSASWEQRARQLMVHIDQADLDLAAYRFLTLELLRLLDTGKETSGQLAPIFLTRGQRAAALKASEAMSEDLRCQIGLPQLAELAGVSPASLKKYFSQVYGVPISVYLRTMRMARAKELLSSTALRISDIADAVGYENQGKFGAAFRRETGVTPLEYRRLYRIDKKPRGRKL</sequence>
<dbReference type="InterPro" id="IPR009057">
    <property type="entry name" value="Homeodomain-like_sf"/>
</dbReference>
<evidence type="ECO:0000313" key="5">
    <source>
        <dbReference type="EMBL" id="HIR09787.1"/>
    </source>
</evidence>
<dbReference type="GO" id="GO:0043565">
    <property type="term" value="F:sequence-specific DNA binding"/>
    <property type="evidence" value="ECO:0007669"/>
    <property type="project" value="InterPro"/>
</dbReference>
<dbReference type="PRINTS" id="PR00032">
    <property type="entry name" value="HTHARAC"/>
</dbReference>
<evidence type="ECO:0000313" key="6">
    <source>
        <dbReference type="Proteomes" id="UP000824258"/>
    </source>
</evidence>
<dbReference type="PANTHER" id="PTHR47893:SF1">
    <property type="entry name" value="REGULATORY PROTEIN PCHR"/>
    <property type="match status" value="1"/>
</dbReference>
<protein>
    <submittedName>
        <fullName evidence="5">Helix-turn-helix transcriptional regulator</fullName>
    </submittedName>
</protein>
<dbReference type="InterPro" id="IPR053142">
    <property type="entry name" value="PchR_regulatory_protein"/>
</dbReference>
<dbReference type="SUPFAM" id="SSF46689">
    <property type="entry name" value="Homeodomain-like"/>
    <property type="match status" value="1"/>
</dbReference>
<dbReference type="SMART" id="SM00342">
    <property type="entry name" value="HTH_ARAC"/>
    <property type="match status" value="1"/>
</dbReference>
<dbReference type="PROSITE" id="PS00041">
    <property type="entry name" value="HTH_ARAC_FAMILY_1"/>
    <property type="match status" value="1"/>
</dbReference>
<evidence type="ECO:0000256" key="3">
    <source>
        <dbReference type="ARBA" id="ARBA00023163"/>
    </source>
</evidence>
<reference evidence="5" key="1">
    <citation type="submission" date="2020-10" db="EMBL/GenBank/DDBJ databases">
        <authorList>
            <person name="Gilroy R."/>
        </authorList>
    </citation>
    <scope>NUCLEOTIDE SEQUENCE</scope>
    <source>
        <strain evidence="5">ChiHjej9B8-7071</strain>
    </source>
</reference>
<dbReference type="GO" id="GO:0003700">
    <property type="term" value="F:DNA-binding transcription factor activity"/>
    <property type="evidence" value="ECO:0007669"/>
    <property type="project" value="InterPro"/>
</dbReference>
<keyword evidence="3" id="KW-0804">Transcription</keyword>
<dbReference type="PANTHER" id="PTHR47893">
    <property type="entry name" value="REGULATORY PROTEIN PCHR"/>
    <property type="match status" value="1"/>
</dbReference>
<dbReference type="PROSITE" id="PS01124">
    <property type="entry name" value="HTH_ARAC_FAMILY_2"/>
    <property type="match status" value="1"/>
</dbReference>
<evidence type="ECO:0000256" key="2">
    <source>
        <dbReference type="ARBA" id="ARBA00023125"/>
    </source>
</evidence>
<name>A0A9D1A7M7_9FIRM</name>
<accession>A0A9D1A7M7</accession>
<dbReference type="InterPro" id="IPR018062">
    <property type="entry name" value="HTH_AraC-typ_CS"/>
</dbReference>
<dbReference type="Proteomes" id="UP000824258">
    <property type="component" value="Unassembled WGS sequence"/>
</dbReference>
<dbReference type="Pfam" id="PF12833">
    <property type="entry name" value="HTH_18"/>
    <property type="match status" value="1"/>
</dbReference>
<dbReference type="AlphaFoldDB" id="A0A9D1A7M7"/>
<organism evidence="5 6">
    <name type="scientific">Candidatus Avoscillospira stercoripullorum</name>
    <dbReference type="NCBI Taxonomy" id="2840709"/>
    <lineage>
        <taxon>Bacteria</taxon>
        <taxon>Bacillati</taxon>
        <taxon>Bacillota</taxon>
        <taxon>Clostridia</taxon>
        <taxon>Eubacteriales</taxon>
        <taxon>Oscillospiraceae</taxon>
        <taxon>Oscillospiraceae incertae sedis</taxon>
        <taxon>Candidatus Avoscillospira</taxon>
    </lineage>
</organism>
<dbReference type="Gene3D" id="1.10.10.60">
    <property type="entry name" value="Homeodomain-like"/>
    <property type="match status" value="2"/>
</dbReference>
<keyword evidence="1" id="KW-0805">Transcription regulation</keyword>
<proteinExistence type="predicted"/>
<reference evidence="5" key="2">
    <citation type="journal article" date="2021" name="PeerJ">
        <title>Extensive microbial diversity within the chicken gut microbiome revealed by metagenomics and culture.</title>
        <authorList>
            <person name="Gilroy R."/>
            <person name="Ravi A."/>
            <person name="Getino M."/>
            <person name="Pursley I."/>
            <person name="Horton D.L."/>
            <person name="Alikhan N.F."/>
            <person name="Baker D."/>
            <person name="Gharbi K."/>
            <person name="Hall N."/>
            <person name="Watson M."/>
            <person name="Adriaenssens E.M."/>
            <person name="Foster-Nyarko E."/>
            <person name="Jarju S."/>
            <person name="Secka A."/>
            <person name="Antonio M."/>
            <person name="Oren A."/>
            <person name="Chaudhuri R.R."/>
            <person name="La Ragione R."/>
            <person name="Hildebrand F."/>
            <person name="Pallen M.J."/>
        </authorList>
    </citation>
    <scope>NUCLEOTIDE SEQUENCE</scope>
    <source>
        <strain evidence="5">ChiHjej9B8-7071</strain>
    </source>
</reference>
<dbReference type="InterPro" id="IPR020449">
    <property type="entry name" value="Tscrpt_reg_AraC-type_HTH"/>
</dbReference>
<keyword evidence="2" id="KW-0238">DNA-binding</keyword>